<dbReference type="RefSeq" id="WP_012302727.1">
    <property type="nucleotide sequence ID" value="NC_010424.1"/>
</dbReference>
<organism evidence="2 3">
    <name type="scientific">Desulforudis audaxviator (strain MP104C)</name>
    <dbReference type="NCBI Taxonomy" id="477974"/>
    <lineage>
        <taxon>Bacteria</taxon>
        <taxon>Bacillati</taxon>
        <taxon>Bacillota</taxon>
        <taxon>Clostridia</taxon>
        <taxon>Thermoanaerobacterales</taxon>
        <taxon>Candidatus Desulforudaceae</taxon>
        <taxon>Candidatus Desulforudis</taxon>
    </lineage>
</organism>
<dbReference type="InterPro" id="IPR001109">
    <property type="entry name" value="Hydrogenase_HupF/HypC"/>
</dbReference>
<dbReference type="eggNOG" id="COG0298">
    <property type="taxonomic scope" value="Bacteria"/>
</dbReference>
<evidence type="ECO:0000256" key="1">
    <source>
        <dbReference type="ARBA" id="ARBA00006018"/>
    </source>
</evidence>
<dbReference type="PANTHER" id="PTHR35177:SF2">
    <property type="entry name" value="HYDROGENASE MATURATION FACTOR HYBG"/>
    <property type="match status" value="1"/>
</dbReference>
<dbReference type="GO" id="GO:0051604">
    <property type="term" value="P:protein maturation"/>
    <property type="evidence" value="ECO:0007669"/>
    <property type="project" value="TreeGrafter"/>
</dbReference>
<dbReference type="Proteomes" id="UP000008544">
    <property type="component" value="Chromosome"/>
</dbReference>
<evidence type="ECO:0000313" key="2">
    <source>
        <dbReference type="EMBL" id="ACA60146.1"/>
    </source>
</evidence>
<sequence>MCLGIPGLVVDVKPESDSAVIEIFGVQREISTFLVGEVHTGEYLIVHTGYAIEKLDVEEAQIRLKLWEEILRDAYPGQVS</sequence>
<name>B1I569_DESAP</name>
<dbReference type="PRINTS" id="PR00445">
    <property type="entry name" value="HUPFHYPC"/>
</dbReference>
<dbReference type="GO" id="GO:1902670">
    <property type="term" value="F:carbon dioxide binding"/>
    <property type="evidence" value="ECO:0007669"/>
    <property type="project" value="TreeGrafter"/>
</dbReference>
<dbReference type="PANTHER" id="PTHR35177">
    <property type="entry name" value="HYDROGENASE MATURATION FACTOR HYBG"/>
    <property type="match status" value="1"/>
</dbReference>
<dbReference type="EMBL" id="CP000860">
    <property type="protein sequence ID" value="ACA60146.1"/>
    <property type="molecule type" value="Genomic_DNA"/>
</dbReference>
<proteinExistence type="inferred from homology"/>
<dbReference type="SUPFAM" id="SSF159127">
    <property type="entry name" value="HupF/HypC-like"/>
    <property type="match status" value="1"/>
</dbReference>
<dbReference type="KEGG" id="dau:Daud_1644"/>
<dbReference type="AlphaFoldDB" id="B1I569"/>
<gene>
    <name evidence="2" type="ordered locus">Daud_1644</name>
</gene>
<reference evidence="2 3" key="2">
    <citation type="journal article" date="2008" name="Science">
        <title>Environmental genomics reveals a single-species ecosystem deep within Earth.</title>
        <authorList>
            <person name="Chivian D."/>
            <person name="Brodie E.L."/>
            <person name="Alm E.J."/>
            <person name="Culley D.E."/>
            <person name="Dehal P.S."/>
            <person name="Desantis T.Z."/>
            <person name="Gihring T.M."/>
            <person name="Lapidus A."/>
            <person name="Lin L.H."/>
            <person name="Lowry S.R."/>
            <person name="Moser D.P."/>
            <person name="Richardson P.M."/>
            <person name="Southam G."/>
            <person name="Wanger G."/>
            <person name="Pratt L.M."/>
            <person name="Andersen G.L."/>
            <person name="Hazen T.C."/>
            <person name="Brockman F.J."/>
            <person name="Arkin A.P."/>
            <person name="Onstott T.C."/>
        </authorList>
    </citation>
    <scope>NUCLEOTIDE SEQUENCE [LARGE SCALE GENOMIC DNA]</scope>
    <source>
        <strain evidence="2 3">MP104C</strain>
    </source>
</reference>
<accession>B1I569</accession>
<dbReference type="Pfam" id="PF01455">
    <property type="entry name" value="HupF_HypC"/>
    <property type="match status" value="1"/>
</dbReference>
<reference evidence="3" key="1">
    <citation type="submission" date="2007-10" db="EMBL/GenBank/DDBJ databases">
        <title>Complete sequence of chromosome of Desulforudis audaxviator MP104C.</title>
        <authorList>
            <person name="Copeland A."/>
            <person name="Lucas S."/>
            <person name="Lapidus A."/>
            <person name="Barry K."/>
            <person name="Glavina del Rio T."/>
            <person name="Dalin E."/>
            <person name="Tice H."/>
            <person name="Bruce D."/>
            <person name="Pitluck S."/>
            <person name="Lowry S.R."/>
            <person name="Larimer F."/>
            <person name="Land M.L."/>
            <person name="Hauser L."/>
            <person name="Kyrpides N."/>
            <person name="Ivanova N.N."/>
            <person name="Richardson P."/>
        </authorList>
    </citation>
    <scope>NUCLEOTIDE SEQUENCE [LARGE SCALE GENOMIC DNA]</scope>
    <source>
        <strain evidence="3">MP104C</strain>
    </source>
</reference>
<keyword evidence="3" id="KW-1185">Reference proteome</keyword>
<dbReference type="FunFam" id="2.30.30.140:FF:000022">
    <property type="entry name" value="Hydrogenase assembly chaperone HybG"/>
    <property type="match status" value="1"/>
</dbReference>
<protein>
    <submittedName>
        <fullName evidence="2">Hydrogenase assembly chaperone hypC/hupF</fullName>
    </submittedName>
</protein>
<comment type="similarity">
    <text evidence="1">Belongs to the HupF/HypC family.</text>
</comment>
<dbReference type="HOGENOM" id="CLU_159381_2_2_9"/>
<dbReference type="NCBIfam" id="TIGR00074">
    <property type="entry name" value="hypC_hupF"/>
    <property type="match status" value="1"/>
</dbReference>
<dbReference type="GO" id="GO:0005506">
    <property type="term" value="F:iron ion binding"/>
    <property type="evidence" value="ECO:0007669"/>
    <property type="project" value="TreeGrafter"/>
</dbReference>
<dbReference type="OrthoDB" id="9806017at2"/>
<evidence type="ECO:0000313" key="3">
    <source>
        <dbReference type="Proteomes" id="UP000008544"/>
    </source>
</evidence>
<dbReference type="STRING" id="477974.Daud_1644"/>
<dbReference type="Gene3D" id="2.30.30.140">
    <property type="match status" value="1"/>
</dbReference>